<dbReference type="EMBL" id="CP128399">
    <property type="protein sequence ID" value="WJW66760.1"/>
    <property type="molecule type" value="Genomic_DNA"/>
</dbReference>
<accession>A0A8T7LS93</accession>
<dbReference type="PANTHER" id="PTHR21363">
    <property type="entry name" value="PREPHENATE DEHYDROGENASE"/>
    <property type="match status" value="1"/>
</dbReference>
<dbReference type="InterPro" id="IPR036291">
    <property type="entry name" value="NAD(P)-bd_dom_sf"/>
</dbReference>
<dbReference type="InterPro" id="IPR003099">
    <property type="entry name" value="Prephen_DH"/>
</dbReference>
<dbReference type="SUPFAM" id="SSF48179">
    <property type="entry name" value="6-phosphogluconate dehydrogenase C-terminal domain-like"/>
    <property type="match status" value="1"/>
</dbReference>
<dbReference type="InterPro" id="IPR008927">
    <property type="entry name" value="6-PGluconate_DH-like_C_sf"/>
</dbReference>
<organism evidence="4 6">
    <name type="scientific">Candidatus Chlorohelix allophototropha</name>
    <dbReference type="NCBI Taxonomy" id="3003348"/>
    <lineage>
        <taxon>Bacteria</taxon>
        <taxon>Bacillati</taxon>
        <taxon>Chloroflexota</taxon>
        <taxon>Chloroflexia</taxon>
        <taxon>Candidatus Chloroheliales</taxon>
        <taxon>Candidatus Chloroheliaceae</taxon>
        <taxon>Candidatus Chlorohelix</taxon>
    </lineage>
</organism>
<dbReference type="Gene3D" id="3.40.50.720">
    <property type="entry name" value="NAD(P)-binding Rossmann-like Domain"/>
    <property type="match status" value="1"/>
</dbReference>
<name>A0A8T7LS93_9CHLR</name>
<dbReference type="FunFam" id="3.40.50.720:FF:000208">
    <property type="entry name" value="Prephenate dehydrogenase"/>
    <property type="match status" value="1"/>
</dbReference>
<sequence length="349" mass="38778">MRIAIIGLGLIGGSWALALKEWAKSEERRPSGIEVVGFDAKGTQRAEANKRKIVDHIYATPMEAVKGAQVVIVATPVMAVRETFEDIAAHLEKGAIVTDVCSTKRQVMRWAKELLPDNVSFVGGHPMAGKTAGLEEAEAKLFQDCTYCLIPAPNARQEAIESVVRLVEIAGAKAHFIDADEHDSYVAAISHLPYLTATSLVNLSFESDGWKEISRVAGTGFQDTTRLADGSVQMWLDICRTNNDALISWIDRYQQMLSRVRHMLELAGLQDERGRSRPAEETEPEPLRAFLENAREGRTQLFQNKRKFQLESNFVDSSMPDSKEMKANIGRMFVGGMLKKPKKDEDSKS</sequence>
<dbReference type="EMBL" id="JACATZ010000001">
    <property type="protein sequence ID" value="NWJ44878.1"/>
    <property type="molecule type" value="Genomic_DNA"/>
</dbReference>
<evidence type="ECO:0000256" key="2">
    <source>
        <dbReference type="ARBA" id="ARBA00023002"/>
    </source>
</evidence>
<feature type="domain" description="Prephenate/arogenate dehydrogenase" evidence="3">
    <location>
        <begin position="1"/>
        <end position="294"/>
    </location>
</feature>
<dbReference type="GO" id="GO:0008977">
    <property type="term" value="F:prephenate dehydrogenase (NAD+) activity"/>
    <property type="evidence" value="ECO:0007669"/>
    <property type="project" value="InterPro"/>
</dbReference>
<protein>
    <submittedName>
        <fullName evidence="4">Prephenate dehydrogenase/arogenate dehydrogenase family protein</fullName>
    </submittedName>
</protein>
<dbReference type="AlphaFoldDB" id="A0A8T7LS93"/>
<dbReference type="Proteomes" id="UP000521676">
    <property type="component" value="Unassembled WGS sequence"/>
</dbReference>
<dbReference type="PROSITE" id="PS51176">
    <property type="entry name" value="PDH_ADH"/>
    <property type="match status" value="1"/>
</dbReference>
<reference evidence="4 6" key="1">
    <citation type="submission" date="2020-06" db="EMBL/GenBank/DDBJ databases">
        <title>Anoxygenic phototrophic Chloroflexota member uses a Type I reaction center.</title>
        <authorList>
            <person name="Tsuji J.M."/>
            <person name="Shaw N.A."/>
            <person name="Nagashima S."/>
            <person name="Venkiteswaran J."/>
            <person name="Schiff S.L."/>
            <person name="Hanada S."/>
            <person name="Tank M."/>
            <person name="Neufeld J.D."/>
        </authorList>
    </citation>
    <scope>NUCLEOTIDE SEQUENCE [LARGE SCALE GENOMIC DNA]</scope>
    <source>
        <strain evidence="4">L227-S17</strain>
    </source>
</reference>
<keyword evidence="7" id="KW-1185">Reference proteome</keyword>
<comment type="similarity">
    <text evidence="1">Belongs to the prephenate/arogenate dehydrogenase family.</text>
</comment>
<evidence type="ECO:0000256" key="1">
    <source>
        <dbReference type="ARBA" id="ARBA00007964"/>
    </source>
</evidence>
<dbReference type="RefSeq" id="WP_341468653.1">
    <property type="nucleotide sequence ID" value="NZ_CP128399.1"/>
</dbReference>
<dbReference type="GO" id="GO:0006571">
    <property type="term" value="P:tyrosine biosynthetic process"/>
    <property type="evidence" value="ECO:0007669"/>
    <property type="project" value="InterPro"/>
</dbReference>
<dbReference type="Proteomes" id="UP001431572">
    <property type="component" value="Chromosome 1"/>
</dbReference>
<dbReference type="PANTHER" id="PTHR21363:SF0">
    <property type="entry name" value="PREPHENATE DEHYDROGENASE [NADP(+)]"/>
    <property type="match status" value="1"/>
</dbReference>
<gene>
    <name evidence="4" type="ORF">HXX08_03280</name>
    <name evidence="5" type="ORF">OZ401_000004</name>
</gene>
<dbReference type="Pfam" id="PF02153">
    <property type="entry name" value="PDH_N"/>
    <property type="match status" value="1"/>
</dbReference>
<dbReference type="InterPro" id="IPR046826">
    <property type="entry name" value="PDH_N"/>
</dbReference>
<dbReference type="InterPro" id="IPR050812">
    <property type="entry name" value="Preph/Arog_dehydrog"/>
</dbReference>
<dbReference type="Gene3D" id="1.10.3660.10">
    <property type="entry name" value="6-phosphogluconate dehydrogenase C-terminal like domain"/>
    <property type="match status" value="1"/>
</dbReference>
<reference evidence="5" key="2">
    <citation type="journal article" date="2024" name="Nature">
        <title>Anoxygenic phototroph of the Chloroflexota uses a type I reaction centre.</title>
        <authorList>
            <person name="Tsuji J.M."/>
            <person name="Shaw N.A."/>
            <person name="Nagashima S."/>
            <person name="Venkiteswaran J.J."/>
            <person name="Schiff S.L."/>
            <person name="Watanabe T."/>
            <person name="Fukui M."/>
            <person name="Hanada S."/>
            <person name="Tank M."/>
            <person name="Neufeld J.D."/>
        </authorList>
    </citation>
    <scope>NUCLEOTIDE SEQUENCE</scope>
    <source>
        <strain evidence="5">L227-S17</strain>
    </source>
</reference>
<dbReference type="GO" id="GO:0070403">
    <property type="term" value="F:NAD+ binding"/>
    <property type="evidence" value="ECO:0007669"/>
    <property type="project" value="InterPro"/>
</dbReference>
<dbReference type="SUPFAM" id="SSF51735">
    <property type="entry name" value="NAD(P)-binding Rossmann-fold domains"/>
    <property type="match status" value="1"/>
</dbReference>
<dbReference type="InterPro" id="IPR046825">
    <property type="entry name" value="PDH_C"/>
</dbReference>
<evidence type="ECO:0000313" key="6">
    <source>
        <dbReference type="Proteomes" id="UP000521676"/>
    </source>
</evidence>
<dbReference type="GO" id="GO:0004665">
    <property type="term" value="F:prephenate dehydrogenase (NADP+) activity"/>
    <property type="evidence" value="ECO:0007669"/>
    <property type="project" value="InterPro"/>
</dbReference>
<evidence type="ECO:0000313" key="5">
    <source>
        <dbReference type="EMBL" id="WJW66760.1"/>
    </source>
</evidence>
<dbReference type="Pfam" id="PF20463">
    <property type="entry name" value="PDH_C"/>
    <property type="match status" value="1"/>
</dbReference>
<evidence type="ECO:0000259" key="3">
    <source>
        <dbReference type="PROSITE" id="PS51176"/>
    </source>
</evidence>
<evidence type="ECO:0000313" key="4">
    <source>
        <dbReference type="EMBL" id="NWJ44878.1"/>
    </source>
</evidence>
<evidence type="ECO:0000313" key="7">
    <source>
        <dbReference type="Proteomes" id="UP001431572"/>
    </source>
</evidence>
<keyword evidence="2" id="KW-0560">Oxidoreductase</keyword>
<proteinExistence type="inferred from homology"/>